<dbReference type="EC" id="1.7.1.17" evidence="6"/>
<evidence type="ECO:0000256" key="1">
    <source>
        <dbReference type="ARBA" id="ARBA00022630"/>
    </source>
</evidence>
<comment type="catalytic activity">
    <reaction evidence="5">
        <text>N,N-dimethyl-1,4-phenylenediamine + anthranilate + 2 NAD(+) = 2-(4-dimethylaminophenyl)diazenylbenzoate + 2 NADH + 2 H(+)</text>
        <dbReference type="Rhea" id="RHEA:55872"/>
        <dbReference type="ChEBI" id="CHEBI:15378"/>
        <dbReference type="ChEBI" id="CHEBI:15783"/>
        <dbReference type="ChEBI" id="CHEBI:16567"/>
        <dbReference type="ChEBI" id="CHEBI:57540"/>
        <dbReference type="ChEBI" id="CHEBI:57945"/>
        <dbReference type="ChEBI" id="CHEBI:71579"/>
        <dbReference type="EC" id="1.7.1.17"/>
    </reaction>
    <physiologicalReaction direction="right-to-left" evidence="5">
        <dbReference type="Rhea" id="RHEA:55874"/>
    </physiologicalReaction>
</comment>
<comment type="function">
    <text evidence="6">Quinone reductase that provides resistance to thiol-specific stress caused by electrophilic quinones.</text>
</comment>
<evidence type="ECO:0000259" key="7">
    <source>
        <dbReference type="Pfam" id="PF02525"/>
    </source>
</evidence>
<dbReference type="PANTHER" id="PTHR43741">
    <property type="entry name" value="FMN-DEPENDENT NADH-AZOREDUCTASE 1"/>
    <property type="match status" value="1"/>
</dbReference>
<evidence type="ECO:0000313" key="8">
    <source>
        <dbReference type="EMBL" id="MBR1137024.1"/>
    </source>
</evidence>
<dbReference type="InterPro" id="IPR050104">
    <property type="entry name" value="FMN-dep_NADH:Q_OxRdtase_AzoR1"/>
</dbReference>
<feature type="binding site" evidence="6">
    <location>
        <position position="9"/>
    </location>
    <ligand>
        <name>FMN</name>
        <dbReference type="ChEBI" id="CHEBI:58210"/>
    </ligand>
</feature>
<keyword evidence="4 6" id="KW-0520">NAD</keyword>
<dbReference type="InterPro" id="IPR029039">
    <property type="entry name" value="Flavoprotein-like_sf"/>
</dbReference>
<keyword evidence="9" id="KW-1185">Reference proteome</keyword>
<feature type="binding site" evidence="6">
    <location>
        <begin position="93"/>
        <end position="96"/>
    </location>
    <ligand>
        <name>FMN</name>
        <dbReference type="ChEBI" id="CHEBI:58210"/>
    </ligand>
</feature>
<dbReference type="InterPro" id="IPR003680">
    <property type="entry name" value="Flavodoxin_fold"/>
</dbReference>
<dbReference type="RefSeq" id="WP_172236857.1">
    <property type="nucleotide sequence ID" value="NZ_JABFDP010000012.1"/>
</dbReference>
<evidence type="ECO:0000256" key="2">
    <source>
        <dbReference type="ARBA" id="ARBA00022643"/>
    </source>
</evidence>
<evidence type="ECO:0000256" key="3">
    <source>
        <dbReference type="ARBA" id="ARBA00023002"/>
    </source>
</evidence>
<evidence type="ECO:0000256" key="5">
    <source>
        <dbReference type="ARBA" id="ARBA00048542"/>
    </source>
</evidence>
<proteinExistence type="inferred from homology"/>
<feature type="domain" description="Flavodoxin-like fold" evidence="7">
    <location>
        <begin position="1"/>
        <end position="198"/>
    </location>
</feature>
<comment type="cofactor">
    <cofactor evidence="6">
        <name>FMN</name>
        <dbReference type="ChEBI" id="CHEBI:58210"/>
    </cofactor>
    <text evidence="6">Binds 1 FMN per subunit.</text>
</comment>
<dbReference type="EC" id="1.6.5.-" evidence="6"/>
<accession>A0ABS5G6W6</accession>
<dbReference type="InterPro" id="IPR023048">
    <property type="entry name" value="NADH:quinone_OxRdtase_FMN_depd"/>
</dbReference>
<keyword evidence="3 6" id="KW-0560">Oxidoreductase</keyword>
<comment type="caution">
    <text evidence="8">The sequence shown here is derived from an EMBL/GenBank/DDBJ whole genome shotgun (WGS) entry which is preliminary data.</text>
</comment>
<dbReference type="HAMAP" id="MF_01216">
    <property type="entry name" value="Azoreductase_type1"/>
    <property type="match status" value="1"/>
</dbReference>
<reference evidence="9" key="1">
    <citation type="journal article" date="2021" name="ISME J.">
        <title>Evolutionary origin and ecological implication of a unique nif island in free-living Bradyrhizobium lineages.</title>
        <authorList>
            <person name="Tao J."/>
        </authorList>
    </citation>
    <scope>NUCLEOTIDE SEQUENCE [LARGE SCALE GENOMIC DNA]</scope>
    <source>
        <strain evidence="9">SZCCT0094</strain>
    </source>
</reference>
<protein>
    <recommendedName>
        <fullName evidence="6">FMN dependent NADH:quinone oxidoreductase</fullName>
        <ecNumber evidence="6">1.6.5.-</ecNumber>
    </recommendedName>
    <alternativeName>
        <fullName evidence="6">Azo-dye reductase</fullName>
    </alternativeName>
    <alternativeName>
        <fullName evidence="6">FMN-dependent NADH-azo compound oxidoreductase</fullName>
    </alternativeName>
    <alternativeName>
        <fullName evidence="6">FMN-dependent NADH-azoreductase</fullName>
        <ecNumber evidence="6">1.7.1.17</ecNumber>
    </alternativeName>
</protein>
<keyword evidence="1 6" id="KW-0285">Flavoprotein</keyword>
<comment type="similarity">
    <text evidence="6">Belongs to the azoreductase type 1 family.</text>
</comment>
<evidence type="ECO:0000313" key="9">
    <source>
        <dbReference type="Proteomes" id="UP001314635"/>
    </source>
</evidence>
<dbReference type="Gene3D" id="3.40.50.360">
    <property type="match status" value="1"/>
</dbReference>
<evidence type="ECO:0000256" key="6">
    <source>
        <dbReference type="HAMAP-Rule" id="MF_01216"/>
    </source>
</evidence>
<dbReference type="Pfam" id="PF02525">
    <property type="entry name" value="Flavodoxin_2"/>
    <property type="match status" value="1"/>
</dbReference>
<dbReference type="EMBL" id="JAFCLK010000012">
    <property type="protein sequence ID" value="MBR1137024.1"/>
    <property type="molecule type" value="Genomic_DNA"/>
</dbReference>
<sequence>MKLLHIDSSIAGVGSVTRELSAEIVALLKGADKSWNVIYRDLVAEPLSHLTGGYLAALQGAPADQAVQADVGAGLAVMEDFLAADVIVIGAPMYNFGVPSQLKAWIDRLAVPGKTFSYGEHGPVGLCKGKKVIVASARGGIFSAGSPLAALDHQESYLLSFFGFLGIAEISFVRAEGVALGPVVRAKAIAAAKEHAAKLAA</sequence>
<keyword evidence="2 6" id="KW-0288">FMN</keyword>
<gene>
    <name evidence="6" type="primary">azoR</name>
    <name evidence="8" type="ORF">JQ619_14715</name>
</gene>
<evidence type="ECO:0000256" key="4">
    <source>
        <dbReference type="ARBA" id="ARBA00023027"/>
    </source>
</evidence>
<name>A0ABS5G6W6_9BRAD</name>
<comment type="catalytic activity">
    <reaction evidence="6">
        <text>2 a quinone + NADH + H(+) = 2 a 1,4-benzosemiquinone + NAD(+)</text>
        <dbReference type="Rhea" id="RHEA:65952"/>
        <dbReference type="ChEBI" id="CHEBI:15378"/>
        <dbReference type="ChEBI" id="CHEBI:57540"/>
        <dbReference type="ChEBI" id="CHEBI:57945"/>
        <dbReference type="ChEBI" id="CHEBI:132124"/>
        <dbReference type="ChEBI" id="CHEBI:134225"/>
    </reaction>
</comment>
<dbReference type="PANTHER" id="PTHR43741:SF4">
    <property type="entry name" value="FMN-DEPENDENT NADH:QUINONE OXIDOREDUCTASE"/>
    <property type="match status" value="1"/>
</dbReference>
<dbReference type="SUPFAM" id="SSF52218">
    <property type="entry name" value="Flavoproteins"/>
    <property type="match status" value="1"/>
</dbReference>
<comment type="subunit">
    <text evidence="6">Homodimer.</text>
</comment>
<comment type="function">
    <text evidence="6">Also exhibits azoreductase activity. Catalyzes the reductive cleavage of the azo bond in aromatic azo compounds to the corresponding amines.</text>
</comment>
<dbReference type="Proteomes" id="UP001314635">
    <property type="component" value="Unassembled WGS sequence"/>
</dbReference>
<organism evidence="8 9">
    <name type="scientific">Bradyrhizobium denitrificans</name>
    <dbReference type="NCBI Taxonomy" id="2734912"/>
    <lineage>
        <taxon>Bacteria</taxon>
        <taxon>Pseudomonadati</taxon>
        <taxon>Pseudomonadota</taxon>
        <taxon>Alphaproteobacteria</taxon>
        <taxon>Hyphomicrobiales</taxon>
        <taxon>Nitrobacteraceae</taxon>
        <taxon>Bradyrhizobium</taxon>
    </lineage>
</organism>
<comment type="caution">
    <text evidence="6">Lacks conserved residue(s) required for the propagation of feature annotation.</text>
</comment>